<organism evidence="1 2">
    <name type="scientific">Portunus trituberculatus</name>
    <name type="common">Swimming crab</name>
    <name type="synonym">Neptunus trituberculatus</name>
    <dbReference type="NCBI Taxonomy" id="210409"/>
    <lineage>
        <taxon>Eukaryota</taxon>
        <taxon>Metazoa</taxon>
        <taxon>Ecdysozoa</taxon>
        <taxon>Arthropoda</taxon>
        <taxon>Crustacea</taxon>
        <taxon>Multicrustacea</taxon>
        <taxon>Malacostraca</taxon>
        <taxon>Eumalacostraca</taxon>
        <taxon>Eucarida</taxon>
        <taxon>Decapoda</taxon>
        <taxon>Pleocyemata</taxon>
        <taxon>Brachyura</taxon>
        <taxon>Eubrachyura</taxon>
        <taxon>Portunoidea</taxon>
        <taxon>Portunidae</taxon>
        <taxon>Portuninae</taxon>
        <taxon>Portunus</taxon>
    </lineage>
</organism>
<reference evidence="1 2" key="1">
    <citation type="submission" date="2019-05" db="EMBL/GenBank/DDBJ databases">
        <title>Another draft genome of Portunus trituberculatus and its Hox gene families provides insights of decapod evolution.</title>
        <authorList>
            <person name="Jeong J.-H."/>
            <person name="Song I."/>
            <person name="Kim S."/>
            <person name="Choi T."/>
            <person name="Kim D."/>
            <person name="Ryu S."/>
            <person name="Kim W."/>
        </authorList>
    </citation>
    <scope>NUCLEOTIDE SEQUENCE [LARGE SCALE GENOMIC DNA]</scope>
    <source>
        <tissue evidence="1">Muscle</tissue>
    </source>
</reference>
<comment type="caution">
    <text evidence="1">The sequence shown here is derived from an EMBL/GenBank/DDBJ whole genome shotgun (WGS) entry which is preliminary data.</text>
</comment>
<keyword evidence="2" id="KW-1185">Reference proteome</keyword>
<gene>
    <name evidence="1" type="ORF">E2C01_024978</name>
</gene>
<protein>
    <submittedName>
        <fullName evidence="1">Uncharacterized protein</fullName>
    </submittedName>
</protein>
<dbReference type="EMBL" id="VSRR010002484">
    <property type="protein sequence ID" value="MPC31682.1"/>
    <property type="molecule type" value="Genomic_DNA"/>
</dbReference>
<dbReference type="Proteomes" id="UP000324222">
    <property type="component" value="Unassembled WGS sequence"/>
</dbReference>
<dbReference type="AlphaFoldDB" id="A0A5B7EC06"/>
<sequence length="66" mass="7284">MAEACGSCWLERGVTRDCLNAFSPPGHPPHQDNLSVPRYTTVARPRVVSEFSTVARVDLKVLQVDC</sequence>
<accession>A0A5B7EC06</accession>
<proteinExistence type="predicted"/>
<evidence type="ECO:0000313" key="2">
    <source>
        <dbReference type="Proteomes" id="UP000324222"/>
    </source>
</evidence>
<evidence type="ECO:0000313" key="1">
    <source>
        <dbReference type="EMBL" id="MPC31682.1"/>
    </source>
</evidence>
<name>A0A5B7EC06_PORTR</name>